<evidence type="ECO:0000256" key="4">
    <source>
        <dbReference type="ARBA" id="ARBA00023136"/>
    </source>
</evidence>
<feature type="transmembrane region" description="Helical" evidence="5">
    <location>
        <begin position="85"/>
        <end position="106"/>
    </location>
</feature>
<gene>
    <name evidence="6" type="ORF">PQ465_02080</name>
</gene>
<comment type="subcellular location">
    <subcellularLocation>
        <location evidence="1">Membrane</location>
        <topology evidence="1">Multi-pass membrane protein</topology>
    </subcellularLocation>
</comment>
<protein>
    <recommendedName>
        <fullName evidence="8">MFS transporter</fullName>
    </recommendedName>
</protein>
<feature type="transmembrane region" description="Helical" evidence="5">
    <location>
        <begin position="215"/>
        <end position="234"/>
    </location>
</feature>
<proteinExistence type="predicted"/>
<evidence type="ECO:0000313" key="7">
    <source>
        <dbReference type="Proteomes" id="UP001221558"/>
    </source>
</evidence>
<name>A0ABY7WHU7_9SPHI</name>
<evidence type="ECO:0008006" key="8">
    <source>
        <dbReference type="Google" id="ProtNLM"/>
    </source>
</evidence>
<evidence type="ECO:0000256" key="1">
    <source>
        <dbReference type="ARBA" id="ARBA00004141"/>
    </source>
</evidence>
<feature type="transmembrane region" description="Helical" evidence="5">
    <location>
        <begin position="240"/>
        <end position="261"/>
    </location>
</feature>
<sequence length="536" mass="59624">MTEHQKYTIRALRPGIPQAMGFLLLAGVALLLQFAHPVYMTVMGDVVGANQFYREDISFIFQVSMVSMTMMFPILWKVRGAFTSYAILLCCLLVVAACLVVCAYAGSLEIMLVAAFIMGMFKMMGTFEALSSIMLIVTPKANFKVWFTVLYCFILACVQLSGILAVYFTDFYEWQFIYMFMVMAILFVALLVVVGFRAVPPMPAKPLGPLDWKGFLLWTSLFLLIIYVAIYGQVEDWFSSHAIVLTTFSIPVVVGLLLLHYRTQADHYVPAPCLRYSNVLLSALIIFVLQFFLNTGGNVLSPFMSAIMQLDSINSVNLNVYIFFGLLAGLAFSLYWFEVRKGGFTMLFFIGFLTLACYHLLVYRNFSTSAGADMLYFPYFLRGMGNIIIYAAVAVYMMRGVPFPMFAGALFVVAVARNAIGGTISSSIISNFQHHRMVENLQKLALRVDENQAQASSLYQGVKGNLLHHGASYLSAESAAAGTLYGRVYRQALLLTGSEIFGLVAFLGVVIVVLLLLYALFKMIKRRTVAAVTNNG</sequence>
<dbReference type="PANTHER" id="PTHR23501:SF5">
    <property type="entry name" value="TRANSPORT PROTEIN"/>
    <property type="match status" value="1"/>
</dbReference>
<dbReference type="EMBL" id="CP117880">
    <property type="protein sequence ID" value="WDF69181.1"/>
    <property type="molecule type" value="Genomic_DNA"/>
</dbReference>
<evidence type="ECO:0000256" key="3">
    <source>
        <dbReference type="ARBA" id="ARBA00022989"/>
    </source>
</evidence>
<dbReference type="SUPFAM" id="SSF103473">
    <property type="entry name" value="MFS general substrate transporter"/>
    <property type="match status" value="1"/>
</dbReference>
<feature type="transmembrane region" description="Helical" evidence="5">
    <location>
        <begin position="59"/>
        <end position="78"/>
    </location>
</feature>
<dbReference type="InterPro" id="IPR036259">
    <property type="entry name" value="MFS_trans_sf"/>
</dbReference>
<dbReference type="PANTHER" id="PTHR23501">
    <property type="entry name" value="MAJOR FACILITATOR SUPERFAMILY"/>
    <property type="match status" value="1"/>
</dbReference>
<feature type="transmembrane region" description="Helical" evidence="5">
    <location>
        <begin position="405"/>
        <end position="429"/>
    </location>
</feature>
<keyword evidence="4 5" id="KW-0472">Membrane</keyword>
<keyword evidence="3 5" id="KW-1133">Transmembrane helix</keyword>
<feature type="transmembrane region" description="Helical" evidence="5">
    <location>
        <begin position="318"/>
        <end position="337"/>
    </location>
</feature>
<feature type="transmembrane region" description="Helical" evidence="5">
    <location>
        <begin position="145"/>
        <end position="168"/>
    </location>
</feature>
<organism evidence="6 7">
    <name type="scientific">Sphingobacterium oryzagri</name>
    <dbReference type="NCBI Taxonomy" id="3025669"/>
    <lineage>
        <taxon>Bacteria</taxon>
        <taxon>Pseudomonadati</taxon>
        <taxon>Bacteroidota</taxon>
        <taxon>Sphingobacteriia</taxon>
        <taxon>Sphingobacteriales</taxon>
        <taxon>Sphingobacteriaceae</taxon>
        <taxon>Sphingobacterium</taxon>
    </lineage>
</organism>
<feature type="transmembrane region" description="Helical" evidence="5">
    <location>
        <begin position="344"/>
        <end position="363"/>
    </location>
</feature>
<evidence type="ECO:0000256" key="5">
    <source>
        <dbReference type="SAM" id="Phobius"/>
    </source>
</evidence>
<feature type="transmembrane region" description="Helical" evidence="5">
    <location>
        <begin position="112"/>
        <end position="138"/>
    </location>
</feature>
<accession>A0ABY7WHU7</accession>
<feature type="transmembrane region" description="Helical" evidence="5">
    <location>
        <begin position="500"/>
        <end position="521"/>
    </location>
</feature>
<feature type="transmembrane region" description="Helical" evidence="5">
    <location>
        <begin position="21"/>
        <end position="39"/>
    </location>
</feature>
<feature type="transmembrane region" description="Helical" evidence="5">
    <location>
        <begin position="375"/>
        <end position="398"/>
    </location>
</feature>
<evidence type="ECO:0000313" key="6">
    <source>
        <dbReference type="EMBL" id="WDF69181.1"/>
    </source>
</evidence>
<feature type="transmembrane region" description="Helical" evidence="5">
    <location>
        <begin position="273"/>
        <end position="293"/>
    </location>
</feature>
<dbReference type="Proteomes" id="UP001221558">
    <property type="component" value="Chromosome"/>
</dbReference>
<reference evidence="6 7" key="1">
    <citation type="submission" date="2023-02" db="EMBL/GenBank/DDBJ databases">
        <title>Genome sequence of Sphingobacterium sp. KACC 22765.</title>
        <authorList>
            <person name="Kim S."/>
            <person name="Heo J."/>
            <person name="Kwon S.-W."/>
        </authorList>
    </citation>
    <scope>NUCLEOTIDE SEQUENCE [LARGE SCALE GENOMIC DNA]</scope>
    <source>
        <strain evidence="6 7">KACC 22765</strain>
    </source>
</reference>
<feature type="transmembrane region" description="Helical" evidence="5">
    <location>
        <begin position="174"/>
        <end position="194"/>
    </location>
</feature>
<evidence type="ECO:0000256" key="2">
    <source>
        <dbReference type="ARBA" id="ARBA00022692"/>
    </source>
</evidence>
<keyword evidence="7" id="KW-1185">Reference proteome</keyword>
<dbReference type="RefSeq" id="WP_274267908.1">
    <property type="nucleotide sequence ID" value="NZ_CP117880.1"/>
</dbReference>
<keyword evidence="2 5" id="KW-0812">Transmembrane</keyword>